<protein>
    <recommendedName>
        <fullName evidence="1">RNA-dependent RNA polymerase</fullName>
        <ecNumber evidence="1">2.7.7.48</ecNumber>
    </recommendedName>
</protein>
<dbReference type="InterPro" id="IPR007855">
    <property type="entry name" value="RDRP"/>
</dbReference>
<comment type="similarity">
    <text evidence="1">Belongs to the RdRP family.</text>
</comment>
<dbReference type="Proteomes" id="UP000682733">
    <property type="component" value="Unassembled WGS sequence"/>
</dbReference>
<organism evidence="3 5">
    <name type="scientific">Didymodactylos carnosus</name>
    <dbReference type="NCBI Taxonomy" id="1234261"/>
    <lineage>
        <taxon>Eukaryota</taxon>
        <taxon>Metazoa</taxon>
        <taxon>Spiralia</taxon>
        <taxon>Gnathifera</taxon>
        <taxon>Rotifera</taxon>
        <taxon>Eurotatoria</taxon>
        <taxon>Bdelloidea</taxon>
        <taxon>Philodinida</taxon>
        <taxon>Philodinidae</taxon>
        <taxon>Didymodactylos</taxon>
    </lineage>
</organism>
<keyword evidence="1" id="KW-0808">Transferase</keyword>
<dbReference type="GO" id="GO:0003723">
    <property type="term" value="F:RNA binding"/>
    <property type="evidence" value="ECO:0007669"/>
    <property type="project" value="UniProtKB-KW"/>
</dbReference>
<evidence type="ECO:0000256" key="1">
    <source>
        <dbReference type="RuleBase" id="RU363098"/>
    </source>
</evidence>
<evidence type="ECO:0000313" key="3">
    <source>
        <dbReference type="EMBL" id="CAF1080589.1"/>
    </source>
</evidence>
<keyword evidence="1" id="KW-0548">Nucleotidyltransferase</keyword>
<dbReference type="PANTHER" id="PTHR23079:SF55">
    <property type="entry name" value="RNA-DIRECTED RNA POLYMERASE"/>
    <property type="match status" value="1"/>
</dbReference>
<dbReference type="EMBL" id="CAJNOK010009083">
    <property type="protein sequence ID" value="CAF1080589.1"/>
    <property type="molecule type" value="Genomic_DNA"/>
</dbReference>
<proteinExistence type="inferred from homology"/>
<dbReference type="AlphaFoldDB" id="A0A8S2DZT8"/>
<keyword evidence="1" id="KW-0694">RNA-binding</keyword>
<comment type="caution">
    <text evidence="3">The sequence shown here is derived from an EMBL/GenBank/DDBJ whole genome shotgun (WGS) entry which is preliminary data.</text>
</comment>
<dbReference type="GO" id="GO:0031380">
    <property type="term" value="C:nuclear RNA-directed RNA polymerase complex"/>
    <property type="evidence" value="ECO:0007669"/>
    <property type="project" value="TreeGrafter"/>
</dbReference>
<dbReference type="PANTHER" id="PTHR23079">
    <property type="entry name" value="RNA-DEPENDENT RNA POLYMERASE"/>
    <property type="match status" value="1"/>
</dbReference>
<evidence type="ECO:0000259" key="2">
    <source>
        <dbReference type="Pfam" id="PF05183"/>
    </source>
</evidence>
<name>A0A8S2DZT8_9BILA</name>
<evidence type="ECO:0000313" key="4">
    <source>
        <dbReference type="EMBL" id="CAF3843620.1"/>
    </source>
</evidence>
<sequence>MTLCFTDSLRAITTAKEDELQKIDDIQNKWRKYRFTDDNQHLIQVRQSQVKFESTHYDLEVNDFSKPYMAFLSLQNDACLRSTMALLKRREAISLLRQTYRDRLRQRSNVAIPNCSGRVMFGIIDGTSTLEYGDVFIQYTTRNKSEPQIVLGNVAITKNPCLYPDDIRILKAADVPQLHHLYNCVVFPSKEHRPHTNEISGSDLDGDVYWIN</sequence>
<comment type="catalytic activity">
    <reaction evidence="1">
        <text>RNA(n) + a ribonucleoside 5'-triphosphate = RNA(n+1) + diphosphate</text>
        <dbReference type="Rhea" id="RHEA:21248"/>
        <dbReference type="Rhea" id="RHEA-COMP:14527"/>
        <dbReference type="Rhea" id="RHEA-COMP:17342"/>
        <dbReference type="ChEBI" id="CHEBI:33019"/>
        <dbReference type="ChEBI" id="CHEBI:61557"/>
        <dbReference type="ChEBI" id="CHEBI:140395"/>
        <dbReference type="EC" id="2.7.7.48"/>
    </reaction>
</comment>
<reference evidence="3" key="1">
    <citation type="submission" date="2021-02" db="EMBL/GenBank/DDBJ databases">
        <authorList>
            <person name="Nowell W R."/>
        </authorList>
    </citation>
    <scope>NUCLEOTIDE SEQUENCE</scope>
</reference>
<dbReference type="InterPro" id="IPR057596">
    <property type="entry name" value="RDRP_core"/>
</dbReference>
<dbReference type="EC" id="2.7.7.48" evidence="1"/>
<dbReference type="Pfam" id="PF05183">
    <property type="entry name" value="RdRP"/>
    <property type="match status" value="1"/>
</dbReference>
<keyword evidence="1" id="KW-0696">RNA-directed RNA polymerase</keyword>
<feature type="domain" description="RDRP core" evidence="2">
    <location>
        <begin position="91"/>
        <end position="211"/>
    </location>
</feature>
<dbReference type="GO" id="GO:0003968">
    <property type="term" value="F:RNA-directed RNA polymerase activity"/>
    <property type="evidence" value="ECO:0007669"/>
    <property type="project" value="UniProtKB-KW"/>
</dbReference>
<dbReference type="Proteomes" id="UP000677228">
    <property type="component" value="Unassembled WGS sequence"/>
</dbReference>
<dbReference type="GO" id="GO:0030422">
    <property type="term" value="P:siRNA processing"/>
    <property type="evidence" value="ECO:0007669"/>
    <property type="project" value="TreeGrafter"/>
</dbReference>
<evidence type="ECO:0000313" key="5">
    <source>
        <dbReference type="Proteomes" id="UP000677228"/>
    </source>
</evidence>
<dbReference type="EMBL" id="CAJOBA010009099">
    <property type="protein sequence ID" value="CAF3843620.1"/>
    <property type="molecule type" value="Genomic_DNA"/>
</dbReference>
<accession>A0A8S2DZT8</accession>
<gene>
    <name evidence="3" type="ORF">OVA965_LOCUS18341</name>
    <name evidence="4" type="ORF">TMI583_LOCUS18353</name>
</gene>